<reference evidence="1" key="1">
    <citation type="submission" date="2015-12" db="EMBL/GenBank/DDBJ databases">
        <title>Update maize B73 reference genome by single molecule sequencing technologies.</title>
        <authorList>
            <consortium name="Maize Genome Sequencing Project"/>
            <person name="Ware D."/>
        </authorList>
    </citation>
    <scope>NUCLEOTIDE SEQUENCE</scope>
    <source>
        <tissue evidence="1">Seedling</tissue>
    </source>
</reference>
<dbReference type="AlphaFoldDB" id="A0A1D6FRY8"/>
<evidence type="ECO:0000313" key="1">
    <source>
        <dbReference type="EMBL" id="AQK94340.1"/>
    </source>
</evidence>
<proteinExistence type="predicted"/>
<protein>
    <submittedName>
        <fullName evidence="1">Uncharacterized protein</fullName>
    </submittedName>
</protein>
<name>A0A1D6FRY8_MAIZE</name>
<dbReference type="InParanoid" id="A0A1D6FRY8"/>
<accession>A0A1D6FRY8</accession>
<gene>
    <name evidence="1" type="ORF">ZEAMMB73_Zm00001d010560</name>
</gene>
<organism evidence="1">
    <name type="scientific">Zea mays</name>
    <name type="common">Maize</name>
    <dbReference type="NCBI Taxonomy" id="4577"/>
    <lineage>
        <taxon>Eukaryota</taxon>
        <taxon>Viridiplantae</taxon>
        <taxon>Streptophyta</taxon>
        <taxon>Embryophyta</taxon>
        <taxon>Tracheophyta</taxon>
        <taxon>Spermatophyta</taxon>
        <taxon>Magnoliopsida</taxon>
        <taxon>Liliopsida</taxon>
        <taxon>Poales</taxon>
        <taxon>Poaceae</taxon>
        <taxon>PACMAD clade</taxon>
        <taxon>Panicoideae</taxon>
        <taxon>Andropogonodae</taxon>
        <taxon>Andropogoneae</taxon>
        <taxon>Tripsacinae</taxon>
        <taxon>Zea</taxon>
    </lineage>
</organism>
<dbReference type="EMBL" id="CM000784">
    <property type="protein sequence ID" value="AQK94340.1"/>
    <property type="molecule type" value="Genomic_DNA"/>
</dbReference>
<sequence length="99" mass="11458">MSRASASRPCFWCRSTLRYVADWLICSRFSFVWMSGFACLLALSSFVTRRQRKGSSTNAWIVIKLLADHVYVSTQFNQGWRQGNLCPLCQVWYALLKPI</sequence>